<accession>G4T9X9</accession>
<dbReference type="GO" id="GO:0017056">
    <property type="term" value="F:structural constituent of nuclear pore"/>
    <property type="evidence" value="ECO:0007669"/>
    <property type="project" value="InterPro"/>
</dbReference>
<evidence type="ECO:0000256" key="1">
    <source>
        <dbReference type="ARBA" id="ARBA00004567"/>
    </source>
</evidence>
<gene>
    <name evidence="9" type="ORF">PIIN_02011</name>
</gene>
<keyword evidence="2" id="KW-0813">Transport</keyword>
<dbReference type="AlphaFoldDB" id="G4T9X9"/>
<dbReference type="InterPro" id="IPR019321">
    <property type="entry name" value="Nucleoporin_Nup88"/>
</dbReference>
<keyword evidence="3" id="KW-0509">mRNA transport</keyword>
<dbReference type="OrthoDB" id="341482at2759"/>
<dbReference type="GO" id="GO:0000056">
    <property type="term" value="P:ribosomal small subunit export from nucleus"/>
    <property type="evidence" value="ECO:0007669"/>
    <property type="project" value="InterPro"/>
</dbReference>
<dbReference type="EMBL" id="CAFZ01000026">
    <property type="protein sequence ID" value="CCA68144.1"/>
    <property type="molecule type" value="Genomic_DNA"/>
</dbReference>
<comment type="caution">
    <text evidence="9">The sequence shown here is derived from an EMBL/GenBank/DDBJ whole genome shotgun (WGS) entry which is preliminary data.</text>
</comment>
<keyword evidence="6" id="KW-0906">Nuclear pore complex</keyword>
<organism evidence="9 10">
    <name type="scientific">Serendipita indica (strain DSM 11827)</name>
    <name type="common">Root endophyte fungus</name>
    <name type="synonym">Piriformospora indica</name>
    <dbReference type="NCBI Taxonomy" id="1109443"/>
    <lineage>
        <taxon>Eukaryota</taxon>
        <taxon>Fungi</taxon>
        <taxon>Dikarya</taxon>
        <taxon>Basidiomycota</taxon>
        <taxon>Agaricomycotina</taxon>
        <taxon>Agaricomycetes</taxon>
        <taxon>Sebacinales</taxon>
        <taxon>Serendipitaceae</taxon>
        <taxon>Serendipita</taxon>
    </lineage>
</organism>
<evidence type="ECO:0000256" key="6">
    <source>
        <dbReference type="ARBA" id="ARBA00023132"/>
    </source>
</evidence>
<dbReference type="GO" id="GO:0006606">
    <property type="term" value="P:protein import into nucleus"/>
    <property type="evidence" value="ECO:0007669"/>
    <property type="project" value="TreeGrafter"/>
</dbReference>
<dbReference type="Proteomes" id="UP000007148">
    <property type="component" value="Unassembled WGS sequence"/>
</dbReference>
<dbReference type="GO" id="GO:0006406">
    <property type="term" value="P:mRNA export from nucleus"/>
    <property type="evidence" value="ECO:0007669"/>
    <property type="project" value="TreeGrafter"/>
</dbReference>
<name>G4T9X9_SERID</name>
<sequence>MPRAPRSYKTLHAPQVQFTIEQMVLNADGCLLAVAGAHHAAIVVLPSNARGSKAPIIECKSIQVAPYYYGVKGSPRVVKIEWHPLAEGYRSLFVLTADGVLKEYDVTVSSDDALQTFNFVQKRKKRNTFNTDDPLASEAISFSFGCLSNDRTGARGCSDWTPLTVYGLMRNGDLYAICPVGPSRLRIDQSYILSLEAYVRGKEALALNDYSLHKSTIPAFNPMSSFASSVSSITSAGEELDLPSVYDHQRKYISSLTRQLPADDSISQDIAQSTELLKELSISSISSTASKTRSALVTLDVPTNIKLEPESQGPFRFRPAPGPSPTPEWEELATDILYTHLFTDQPRRASTKSADAGVILITYSDGRVDVCLDLVKVEAVWSRPGVTANSPVTLVLETIDLDYMAYFRPVQPQGGSSGSSKPLLTSAPLHPKFLAQNHPTMMLDPVYGDTVYVYHSFGVHALWLGWMADMSAALQKSLTKEGEKGETVLEEFVRQLVEDSPNGISHAAQLLETVDPAMRAASPIVGLAVSSDLFVDYSMLALTSNSQAVPLELQMRIPEPHEGDVTLDPETAAMIERLQKMSSDGTTSDLAQSSDAAGPSRHAPKKHPSYVPYNSEPFTGLPPYTPPIIPPVPHIVVGKDEATPDQLRQFARAVAVLSQSDRSVQGRPGVMEDRIFYLMKERDRQLTTLRVLQPRVHKLVGIYGTGGQRAQTLARLDRIAAALPALLKRIDAIMQRVMDSYSGELTASEKQWFGELKRMHKDVVSSGDGSALSSKVEMLSKQLETLLPLVKDMQEQEKAAQADNKAELGSKQMLDIGRHLGSEDEHIKAAVEKTQQLAARVGITTTAVGEDVAET</sequence>
<evidence type="ECO:0000313" key="9">
    <source>
        <dbReference type="EMBL" id="CCA68144.1"/>
    </source>
</evidence>
<protein>
    <submittedName>
        <fullName evidence="9">Uncharacterized protein</fullName>
    </submittedName>
</protein>
<dbReference type="GO" id="GO:0005643">
    <property type="term" value="C:nuclear pore"/>
    <property type="evidence" value="ECO:0007669"/>
    <property type="project" value="UniProtKB-SubCell"/>
</dbReference>
<dbReference type="FunCoup" id="G4T9X9">
    <property type="interactions" value="17"/>
</dbReference>
<dbReference type="HOGENOM" id="CLU_006117_0_0_1"/>
<evidence type="ECO:0000256" key="2">
    <source>
        <dbReference type="ARBA" id="ARBA00022448"/>
    </source>
</evidence>
<keyword evidence="4" id="KW-0653">Protein transport</keyword>
<keyword evidence="5" id="KW-0811">Translocation</keyword>
<feature type="compositionally biased region" description="Polar residues" evidence="8">
    <location>
        <begin position="581"/>
        <end position="595"/>
    </location>
</feature>
<feature type="region of interest" description="Disordered" evidence="8">
    <location>
        <begin position="581"/>
        <end position="608"/>
    </location>
</feature>
<dbReference type="PANTHER" id="PTHR13257:SF0">
    <property type="entry name" value="NUCLEAR PORE COMPLEX PROTEIN NUP88"/>
    <property type="match status" value="1"/>
</dbReference>
<comment type="subcellular location">
    <subcellularLocation>
        <location evidence="1">Nucleus</location>
        <location evidence="1">Nuclear pore complex</location>
    </subcellularLocation>
</comment>
<evidence type="ECO:0000256" key="7">
    <source>
        <dbReference type="ARBA" id="ARBA00023242"/>
    </source>
</evidence>
<keyword evidence="7" id="KW-0539">Nucleus</keyword>
<proteinExistence type="predicted"/>
<evidence type="ECO:0000256" key="3">
    <source>
        <dbReference type="ARBA" id="ARBA00022816"/>
    </source>
</evidence>
<dbReference type="GO" id="GO:0000055">
    <property type="term" value="P:ribosomal large subunit export from nucleus"/>
    <property type="evidence" value="ECO:0007669"/>
    <property type="project" value="InterPro"/>
</dbReference>
<keyword evidence="10" id="KW-1185">Reference proteome</keyword>
<dbReference type="PANTHER" id="PTHR13257">
    <property type="entry name" value="NUCLEOPORIN NUP84-RELATED"/>
    <property type="match status" value="1"/>
</dbReference>
<evidence type="ECO:0000256" key="4">
    <source>
        <dbReference type="ARBA" id="ARBA00022927"/>
    </source>
</evidence>
<reference evidence="9 10" key="1">
    <citation type="journal article" date="2011" name="PLoS Pathog.">
        <title>Endophytic Life Strategies Decoded by Genome and Transcriptome Analyses of the Mutualistic Root Symbiont Piriformospora indica.</title>
        <authorList>
            <person name="Zuccaro A."/>
            <person name="Lahrmann U."/>
            <person name="Guldener U."/>
            <person name="Langen G."/>
            <person name="Pfiffi S."/>
            <person name="Biedenkopf D."/>
            <person name="Wong P."/>
            <person name="Samans B."/>
            <person name="Grimm C."/>
            <person name="Basiewicz M."/>
            <person name="Murat C."/>
            <person name="Martin F."/>
            <person name="Kogel K.H."/>
        </authorList>
    </citation>
    <scope>NUCLEOTIDE SEQUENCE [LARGE SCALE GENOMIC DNA]</scope>
    <source>
        <strain evidence="9 10">DSM 11827</strain>
    </source>
</reference>
<evidence type="ECO:0000313" key="10">
    <source>
        <dbReference type="Proteomes" id="UP000007148"/>
    </source>
</evidence>
<evidence type="ECO:0000256" key="8">
    <source>
        <dbReference type="SAM" id="MobiDB-lite"/>
    </source>
</evidence>
<evidence type="ECO:0000256" key="5">
    <source>
        <dbReference type="ARBA" id="ARBA00023010"/>
    </source>
</evidence>
<dbReference type="STRING" id="1109443.G4T9X9"/>
<dbReference type="InParanoid" id="G4T9X9"/>
<dbReference type="InterPro" id="IPR037700">
    <property type="entry name" value="NUP88/NUP82"/>
</dbReference>
<dbReference type="eggNOG" id="ENOG502QUNM">
    <property type="taxonomic scope" value="Eukaryota"/>
</dbReference>
<dbReference type="Pfam" id="PF10168">
    <property type="entry name" value="Nup88"/>
    <property type="match status" value="1"/>
</dbReference>
<dbReference type="OMA" id="QFYHASK"/>